<organism evidence="5 6">
    <name type="scientific">Candidatus Hydrogenisulfobacillus filiaventi</name>
    <dbReference type="NCBI Taxonomy" id="2707344"/>
    <lineage>
        <taxon>Bacteria</taxon>
        <taxon>Bacillati</taxon>
        <taxon>Bacillota</taxon>
        <taxon>Clostridia</taxon>
        <taxon>Eubacteriales</taxon>
        <taxon>Clostridiales Family XVII. Incertae Sedis</taxon>
        <taxon>Candidatus Hydrogenisulfobacillus</taxon>
    </lineage>
</organism>
<dbReference type="GO" id="GO:0019509">
    <property type="term" value="P:L-methionine salvage from methylthioadenosine"/>
    <property type="evidence" value="ECO:0007669"/>
    <property type="project" value="TreeGrafter"/>
</dbReference>
<feature type="binding site" evidence="3">
    <location>
        <position position="16"/>
    </location>
    <ligand>
        <name>phosphate</name>
        <dbReference type="ChEBI" id="CHEBI:43474"/>
    </ligand>
</feature>
<evidence type="ECO:0000313" key="6">
    <source>
        <dbReference type="Proteomes" id="UP000503399"/>
    </source>
</evidence>
<keyword evidence="3" id="KW-0660">Purine salvage</keyword>
<feature type="site" description="Important for substrate specificity" evidence="3">
    <location>
        <position position="180"/>
    </location>
</feature>
<dbReference type="KEGG" id="hfv:R50_1228"/>
<feature type="site" description="Important for substrate specificity" evidence="3">
    <location>
        <position position="234"/>
    </location>
</feature>
<comment type="caution">
    <text evidence="3">Lacks conserved residue(s) required for the propagation of feature annotation.</text>
</comment>
<dbReference type="HAMAP" id="MF_01963">
    <property type="entry name" value="MTAP"/>
    <property type="match status" value="1"/>
</dbReference>
<keyword evidence="1 3" id="KW-0328">Glycosyltransferase</keyword>
<dbReference type="InterPro" id="IPR000845">
    <property type="entry name" value="Nucleoside_phosphorylase_d"/>
</dbReference>
<dbReference type="CDD" id="cd09010">
    <property type="entry name" value="MTAP_SsMTAPII_like_MTIP"/>
    <property type="match status" value="1"/>
</dbReference>
<comment type="catalytic activity">
    <reaction evidence="3">
        <text>a purine D-ribonucleoside + phosphate = a purine nucleobase + alpha-D-ribose 1-phosphate</text>
        <dbReference type="Rhea" id="RHEA:19805"/>
        <dbReference type="ChEBI" id="CHEBI:26386"/>
        <dbReference type="ChEBI" id="CHEBI:43474"/>
        <dbReference type="ChEBI" id="CHEBI:57720"/>
        <dbReference type="ChEBI" id="CHEBI:142355"/>
        <dbReference type="EC" id="2.4.2.1"/>
    </reaction>
</comment>
<gene>
    <name evidence="5" type="ORF">R50_1228</name>
</gene>
<proteinExistence type="inferred from homology"/>
<evidence type="ECO:0000256" key="3">
    <source>
        <dbReference type="HAMAP-Rule" id="MF_01963"/>
    </source>
</evidence>
<evidence type="ECO:0000313" key="5">
    <source>
        <dbReference type="EMBL" id="CAB1128734.1"/>
    </source>
</evidence>
<dbReference type="InterPro" id="IPR035994">
    <property type="entry name" value="Nucleoside_phosphorylase_sf"/>
</dbReference>
<accession>A0A6F8ZFM5</accession>
<dbReference type="Proteomes" id="UP000503399">
    <property type="component" value="Chromosome"/>
</dbReference>
<protein>
    <recommendedName>
        <fullName evidence="3">Probable 6-oxopurine nucleoside phosphorylase</fullName>
        <ecNumber evidence="3">2.4.2.1</ecNumber>
    </recommendedName>
    <alternativeName>
        <fullName evidence="3">Purine nucleoside phosphorylase</fullName>
        <shortName evidence="3">PNP</shortName>
    </alternativeName>
</protein>
<dbReference type="NCBIfam" id="TIGR01694">
    <property type="entry name" value="MTAP"/>
    <property type="match status" value="1"/>
</dbReference>
<comment type="miscellaneous">
    <text evidence="3">Although this enzyme belongs to the family of MTA phosphorylases based on sequence homology, it has been shown that conserved amino acid substitutions in the substrate binding pocket convert the substrate specificity of this enzyme from 6-aminopurines to 6-oxopurines.</text>
</comment>
<sequence>MHSPTRRTAVGIIGGTGVYDPRWLEGAREETVTTPFGAVTLTAGRMGEQVVYFLNRHGPGHAVPPHRVNYRANLWALRAAGVTRVIATAAVGAVNRAMTPGSLVLCDSFLDFTHGRVPTFFEGQAADPALPDRFRQVVHTDMTEPYCPDLRARLAAAGRSTGAPVVEAGTYVATEGPRFESRAEIAAFARLGGDVVGMTGVPEVVLARELGMCYATVALVTNYAAGISPAPLTHAEVLEVMARHQERLRAVLGQVLPEAGLERRCACATTDPGWEEDPA</sequence>
<keyword evidence="2 3" id="KW-0808">Transferase</keyword>
<comment type="similarity">
    <text evidence="3">Belongs to the PNP/MTAP phosphorylase family. MTAP subfamily.</text>
</comment>
<feature type="binding site" evidence="3">
    <location>
        <position position="199"/>
    </location>
    <ligand>
        <name>phosphate</name>
        <dbReference type="ChEBI" id="CHEBI:43474"/>
    </ligand>
</feature>
<evidence type="ECO:0000259" key="4">
    <source>
        <dbReference type="Pfam" id="PF01048"/>
    </source>
</evidence>
<feature type="binding site" evidence="3">
    <location>
        <position position="198"/>
    </location>
    <ligand>
        <name>substrate</name>
    </ligand>
</feature>
<evidence type="ECO:0000256" key="2">
    <source>
        <dbReference type="ARBA" id="ARBA00022679"/>
    </source>
</evidence>
<dbReference type="Pfam" id="PF01048">
    <property type="entry name" value="PNP_UDP_1"/>
    <property type="match status" value="1"/>
</dbReference>
<evidence type="ECO:0000256" key="1">
    <source>
        <dbReference type="ARBA" id="ARBA00022676"/>
    </source>
</evidence>
<dbReference type="NCBIfam" id="NF006599">
    <property type="entry name" value="PRK09136.1"/>
    <property type="match status" value="1"/>
</dbReference>
<feature type="domain" description="Nucleoside phosphorylase" evidence="4">
    <location>
        <begin position="10"/>
        <end position="256"/>
    </location>
</feature>
<dbReference type="Gene3D" id="3.40.50.1580">
    <property type="entry name" value="Nucleoside phosphorylase domain"/>
    <property type="match status" value="1"/>
</dbReference>
<dbReference type="GO" id="GO:0006166">
    <property type="term" value="P:purine ribonucleoside salvage"/>
    <property type="evidence" value="ECO:0007669"/>
    <property type="project" value="UniProtKB-UniRule"/>
</dbReference>
<dbReference type="PANTHER" id="PTHR42679">
    <property type="entry name" value="S-METHYL-5'-THIOADENOSINE PHOSPHORYLASE"/>
    <property type="match status" value="1"/>
</dbReference>
<keyword evidence="6" id="KW-1185">Reference proteome</keyword>
<dbReference type="AlphaFoldDB" id="A0A6F8ZFM5"/>
<dbReference type="PANTHER" id="PTHR42679:SF2">
    <property type="entry name" value="S-METHYL-5'-THIOADENOSINE PHOSPHORYLASE"/>
    <property type="match status" value="1"/>
</dbReference>
<dbReference type="InterPro" id="IPR010044">
    <property type="entry name" value="MTAP"/>
</dbReference>
<name>A0A6F8ZFM5_9FIRM</name>
<dbReference type="SUPFAM" id="SSF53167">
    <property type="entry name" value="Purine and uridine phosphorylases"/>
    <property type="match status" value="1"/>
</dbReference>
<reference evidence="5 6" key="1">
    <citation type="submission" date="2020-02" db="EMBL/GenBank/DDBJ databases">
        <authorList>
            <person name="Hogendoorn C."/>
        </authorList>
    </citation>
    <scope>NUCLEOTIDE SEQUENCE [LARGE SCALE GENOMIC DNA]</scope>
    <source>
        <strain evidence="5">R501</strain>
    </source>
</reference>
<feature type="binding site" evidence="3">
    <location>
        <begin position="222"/>
        <end position="224"/>
    </location>
    <ligand>
        <name>substrate</name>
    </ligand>
</feature>
<comment type="subunit">
    <text evidence="3">Homohexamer. Dimer of a homotrimer.</text>
</comment>
<comment type="pathway">
    <text evidence="3">Purine metabolism; purine nucleoside salvage.</text>
</comment>
<dbReference type="EMBL" id="LR778114">
    <property type="protein sequence ID" value="CAB1128734.1"/>
    <property type="molecule type" value="Genomic_DNA"/>
</dbReference>
<feature type="binding site" evidence="3">
    <location>
        <begin position="56"/>
        <end position="57"/>
    </location>
    <ligand>
        <name>phosphate</name>
        <dbReference type="ChEBI" id="CHEBI:43474"/>
    </ligand>
</feature>
<comment type="function">
    <text evidence="3">Purine nucleoside phosphorylase which is highly specific for 6-oxopurine nucleosides. Cleaves guanosine or inosine to respective bases and sugar-1-phosphate molecules. Involved in purine salvage.</text>
</comment>
<dbReference type="EC" id="2.4.2.1" evidence="3"/>
<dbReference type="GO" id="GO:0005829">
    <property type="term" value="C:cytosol"/>
    <property type="evidence" value="ECO:0007669"/>
    <property type="project" value="TreeGrafter"/>
</dbReference>
<dbReference type="UniPathway" id="UPA00606"/>
<dbReference type="GO" id="GO:0017061">
    <property type="term" value="F:S-methyl-5-thioadenosine phosphorylase activity"/>
    <property type="evidence" value="ECO:0007669"/>
    <property type="project" value="InterPro"/>
</dbReference>